<reference evidence="1" key="2">
    <citation type="submission" date="2020-09" db="EMBL/GenBank/DDBJ databases">
        <authorList>
            <person name="Sun Q."/>
            <person name="Ohkuma M."/>
        </authorList>
    </citation>
    <scope>NUCLEOTIDE SEQUENCE</scope>
    <source>
        <strain evidence="1">JCM 19831</strain>
    </source>
</reference>
<proteinExistence type="predicted"/>
<organism evidence="1 2">
    <name type="scientific">Dactylosporangium sucinum</name>
    <dbReference type="NCBI Taxonomy" id="1424081"/>
    <lineage>
        <taxon>Bacteria</taxon>
        <taxon>Bacillati</taxon>
        <taxon>Actinomycetota</taxon>
        <taxon>Actinomycetes</taxon>
        <taxon>Micromonosporales</taxon>
        <taxon>Micromonosporaceae</taxon>
        <taxon>Dactylosporangium</taxon>
    </lineage>
</organism>
<reference evidence="1" key="1">
    <citation type="journal article" date="2014" name="Int. J. Syst. Evol. Microbiol.">
        <title>Complete genome sequence of Corynebacterium casei LMG S-19264T (=DSM 44701T), isolated from a smear-ripened cheese.</title>
        <authorList>
            <consortium name="US DOE Joint Genome Institute (JGI-PGF)"/>
            <person name="Walter F."/>
            <person name="Albersmeier A."/>
            <person name="Kalinowski J."/>
            <person name="Ruckert C."/>
        </authorList>
    </citation>
    <scope>NUCLEOTIDE SEQUENCE</scope>
    <source>
        <strain evidence="1">JCM 19831</strain>
    </source>
</reference>
<sequence length="59" mass="6509">MPLDAPMTPSGRHHPELYRAGRFGCWSACHCGWRSRWSYTTITGAHLAFGGHLLAVARG</sequence>
<evidence type="ECO:0000313" key="1">
    <source>
        <dbReference type="EMBL" id="GGM53470.1"/>
    </source>
</evidence>
<protein>
    <submittedName>
        <fullName evidence="1">Uncharacterized protein</fullName>
    </submittedName>
</protein>
<accession>A0A917U2P9</accession>
<dbReference type="AlphaFoldDB" id="A0A917U2P9"/>
<name>A0A917U2P9_9ACTN</name>
<comment type="caution">
    <text evidence="1">The sequence shown here is derived from an EMBL/GenBank/DDBJ whole genome shotgun (WGS) entry which is preliminary data.</text>
</comment>
<dbReference type="Proteomes" id="UP000642070">
    <property type="component" value="Unassembled WGS sequence"/>
</dbReference>
<gene>
    <name evidence="1" type="ORF">GCM10007977_063840</name>
</gene>
<dbReference type="EMBL" id="BMPI01000035">
    <property type="protein sequence ID" value="GGM53470.1"/>
    <property type="molecule type" value="Genomic_DNA"/>
</dbReference>
<evidence type="ECO:0000313" key="2">
    <source>
        <dbReference type="Proteomes" id="UP000642070"/>
    </source>
</evidence>
<dbReference type="RefSeq" id="WP_190253693.1">
    <property type="nucleotide sequence ID" value="NZ_BMPI01000035.1"/>
</dbReference>
<keyword evidence="2" id="KW-1185">Reference proteome</keyword>